<dbReference type="Proteomes" id="UP000035009">
    <property type="component" value="Unassembled WGS sequence"/>
</dbReference>
<name>M3VBE6_GORML</name>
<evidence type="ECO:0000313" key="4">
    <source>
        <dbReference type="Proteomes" id="UP000035009"/>
    </source>
</evidence>
<keyword evidence="1" id="KW-0175">Coiled coil</keyword>
<dbReference type="STRING" id="410332.SAMN04488550_1108"/>
<evidence type="ECO:0000256" key="2">
    <source>
        <dbReference type="SAM" id="MobiDB-lite"/>
    </source>
</evidence>
<feature type="region of interest" description="Disordered" evidence="2">
    <location>
        <begin position="1"/>
        <end position="33"/>
    </location>
</feature>
<feature type="region of interest" description="Disordered" evidence="2">
    <location>
        <begin position="97"/>
        <end position="120"/>
    </location>
</feature>
<dbReference type="EMBL" id="BAOP01000015">
    <property type="protein sequence ID" value="GAC80128.1"/>
    <property type="molecule type" value="Genomic_DNA"/>
</dbReference>
<sequence>MLSCWGQANQRPTPIHDVDEASDRNTGIVDRSTRMRPIGWEAAGVPGDAESGSNVSAELEALRRENAELRRANEILRTASAFFAAAEVDRRLRRSSIGYTSPTEHEKHYRQDLASTPEVA</sequence>
<gene>
    <name evidence="3" type="ORF">GM1_015_00020</name>
</gene>
<evidence type="ECO:0000313" key="3">
    <source>
        <dbReference type="EMBL" id="GAC80128.1"/>
    </source>
</evidence>
<organism evidence="3 4">
    <name type="scientific">Gordonia malaquae NBRC 108250</name>
    <dbReference type="NCBI Taxonomy" id="1223542"/>
    <lineage>
        <taxon>Bacteria</taxon>
        <taxon>Bacillati</taxon>
        <taxon>Actinomycetota</taxon>
        <taxon>Actinomycetes</taxon>
        <taxon>Mycobacteriales</taxon>
        <taxon>Gordoniaceae</taxon>
        <taxon>Gordonia</taxon>
    </lineage>
</organism>
<proteinExistence type="predicted"/>
<keyword evidence="4" id="KW-1185">Reference proteome</keyword>
<feature type="coiled-coil region" evidence="1">
    <location>
        <begin position="52"/>
        <end position="79"/>
    </location>
</feature>
<evidence type="ECO:0000256" key="1">
    <source>
        <dbReference type="SAM" id="Coils"/>
    </source>
</evidence>
<accession>M3VBE6</accession>
<dbReference type="AlphaFoldDB" id="M3VBE6"/>
<feature type="compositionally biased region" description="Polar residues" evidence="2">
    <location>
        <begin position="1"/>
        <end position="12"/>
    </location>
</feature>
<reference evidence="3 4" key="1">
    <citation type="submission" date="2013-02" db="EMBL/GenBank/DDBJ databases">
        <title>Whole genome shotgun sequence of Gordonia malaquae NBRC 108250.</title>
        <authorList>
            <person name="Yoshida I."/>
            <person name="Hosoyama A."/>
            <person name="Tsuchikane K."/>
            <person name="Ando Y."/>
            <person name="Baba S."/>
            <person name="Ohji S."/>
            <person name="Hamada M."/>
            <person name="Tamura T."/>
            <person name="Yamazoe A."/>
            <person name="Yamazaki S."/>
            <person name="Fujita N."/>
        </authorList>
    </citation>
    <scope>NUCLEOTIDE SEQUENCE [LARGE SCALE GENOMIC DNA]</scope>
    <source>
        <strain evidence="3 4">NBRC 108250</strain>
    </source>
</reference>
<protein>
    <submittedName>
        <fullName evidence="3">Putative transposase</fullName>
    </submittedName>
</protein>
<dbReference type="eggNOG" id="COG2963">
    <property type="taxonomic scope" value="Bacteria"/>
</dbReference>
<feature type="compositionally biased region" description="Basic and acidic residues" evidence="2">
    <location>
        <begin position="14"/>
        <end position="23"/>
    </location>
</feature>
<comment type="caution">
    <text evidence="3">The sequence shown here is derived from an EMBL/GenBank/DDBJ whole genome shotgun (WGS) entry which is preliminary data.</text>
</comment>